<evidence type="ECO:0000313" key="9">
    <source>
        <dbReference type="EMBL" id="VAI29327.1"/>
    </source>
</evidence>
<dbReference type="FunFam" id="1.10.10.10:FF:000158">
    <property type="entry name" value="La ribonucleoprotein domain family member 7"/>
    <property type="match status" value="1"/>
</dbReference>
<dbReference type="Pfam" id="PF07145">
    <property type="entry name" value="PAM2"/>
    <property type="match status" value="1"/>
</dbReference>
<accession>A0A9R0X3D6</accession>
<dbReference type="CDD" id="cd08033">
    <property type="entry name" value="LARP_6"/>
    <property type="match status" value="1"/>
</dbReference>
<feature type="region of interest" description="Disordered" evidence="6">
    <location>
        <begin position="328"/>
        <end position="360"/>
    </location>
</feature>
<evidence type="ECO:0000259" key="8">
    <source>
        <dbReference type="PROSITE" id="PS50961"/>
    </source>
</evidence>
<dbReference type="PRINTS" id="PR00302">
    <property type="entry name" value="LUPUSLA"/>
</dbReference>
<dbReference type="InterPro" id="IPR000504">
    <property type="entry name" value="RRM_dom"/>
</dbReference>
<reference evidence="9 10" key="1">
    <citation type="submission" date="2017-09" db="EMBL/GenBank/DDBJ databases">
        <authorList>
            <consortium name="International Durum Wheat Genome Sequencing Consortium (IDWGSC)"/>
            <person name="Milanesi L."/>
        </authorList>
    </citation>
    <scope>NUCLEOTIDE SEQUENCE [LARGE SCALE GENOMIC DNA]</scope>
    <source>
        <strain evidence="10">cv. Svevo</strain>
    </source>
</reference>
<sequence>MVAIGATTAAVQTLALMPQQEVPDQIAAGWFAVEAPERPGSLQRSGSNSRLNAQAPEFVPRVAAVVPPPQPPPAVIRVFAVPSPPPRAAFFAAPPPPPSFEFFAPVRVGGAFVAEEPAPEMERATPPVAEPAVDGLTDEVVQKITKQVEYYFSDINLATTEHLMRFISKDPQGYVPISVIAGFKKIKALVHNNPMLAAALRTSSKLVVSGDGKRVKRRHPFTESDMQEFQSRIVVAENLPGDPSYQNLMKIFSAVGSVRTIRTCYPQTPNGPGPATNRSAKLDMLFANKLHAFVEYETHEDAEKAILELNDERNWRNGLRSRLLNTCMTKGPVKGKTGGHEGDGNGEDDVSTSNQSNERQLEGSFQLADVLPEHLFDENSDKQGPKHGKGRGCCGKGRGRGYHQLNNYHHHIHNGSNHHQVINSRGSHPVGTPPNTQLIMVEQLLPVANKQPPGPRMPDGTRGFAMGRGKPSSASCAVEL</sequence>
<comment type="function">
    <text evidence="1">Transcriptional regulator.</text>
</comment>
<dbReference type="PANTHER" id="PTHR22792:SF66">
    <property type="entry name" value="LA-RELATED PROTEIN 6B"/>
    <property type="match status" value="1"/>
</dbReference>
<dbReference type="EMBL" id="LT934120">
    <property type="protein sequence ID" value="VAI29327.1"/>
    <property type="molecule type" value="Genomic_DNA"/>
</dbReference>
<dbReference type="Gene3D" id="1.10.10.10">
    <property type="entry name" value="Winged helix-like DNA-binding domain superfamily/Winged helix DNA-binding domain"/>
    <property type="match status" value="1"/>
</dbReference>
<organism evidence="9 10">
    <name type="scientific">Triticum turgidum subsp. durum</name>
    <name type="common">Durum wheat</name>
    <name type="synonym">Triticum durum</name>
    <dbReference type="NCBI Taxonomy" id="4567"/>
    <lineage>
        <taxon>Eukaryota</taxon>
        <taxon>Viridiplantae</taxon>
        <taxon>Streptophyta</taxon>
        <taxon>Embryophyta</taxon>
        <taxon>Tracheophyta</taxon>
        <taxon>Spermatophyta</taxon>
        <taxon>Magnoliopsida</taxon>
        <taxon>Liliopsida</taxon>
        <taxon>Poales</taxon>
        <taxon>Poaceae</taxon>
        <taxon>BOP clade</taxon>
        <taxon>Pooideae</taxon>
        <taxon>Triticodae</taxon>
        <taxon>Triticeae</taxon>
        <taxon>Triticinae</taxon>
        <taxon>Triticum</taxon>
    </lineage>
</organism>
<protein>
    <recommendedName>
        <fullName evidence="11">La-related protein 6B</fullName>
    </recommendedName>
</protein>
<dbReference type="InterPro" id="IPR006630">
    <property type="entry name" value="La_HTH"/>
</dbReference>
<name>A0A9R0X3D6_TRITD</name>
<evidence type="ECO:0000256" key="5">
    <source>
        <dbReference type="PROSITE-ProRule" id="PRU00332"/>
    </source>
</evidence>
<dbReference type="GO" id="GO:0006396">
    <property type="term" value="P:RNA processing"/>
    <property type="evidence" value="ECO:0007669"/>
    <property type="project" value="InterPro"/>
</dbReference>
<dbReference type="InterPro" id="IPR036390">
    <property type="entry name" value="WH_DNA-bd_sf"/>
</dbReference>
<dbReference type="Gene3D" id="3.30.70.330">
    <property type="match status" value="1"/>
</dbReference>
<evidence type="ECO:0000259" key="7">
    <source>
        <dbReference type="PROSITE" id="PS50102"/>
    </source>
</evidence>
<dbReference type="InterPro" id="IPR009818">
    <property type="entry name" value="PAM2_motif"/>
</dbReference>
<dbReference type="SMART" id="SM00715">
    <property type="entry name" value="LA"/>
    <property type="match status" value="1"/>
</dbReference>
<evidence type="ECO:0000313" key="10">
    <source>
        <dbReference type="Proteomes" id="UP000324705"/>
    </source>
</evidence>
<evidence type="ECO:0000256" key="3">
    <source>
        <dbReference type="ARBA" id="ARBA00022884"/>
    </source>
</evidence>
<evidence type="ECO:0000256" key="6">
    <source>
        <dbReference type="SAM" id="MobiDB-lite"/>
    </source>
</evidence>
<evidence type="ECO:0008006" key="11">
    <source>
        <dbReference type="Google" id="ProtNLM"/>
    </source>
</evidence>
<dbReference type="PROSITE" id="PS50102">
    <property type="entry name" value="RRM"/>
    <property type="match status" value="1"/>
</dbReference>
<dbReference type="InterPro" id="IPR036388">
    <property type="entry name" value="WH-like_DNA-bd_sf"/>
</dbReference>
<dbReference type="PROSITE" id="PS50961">
    <property type="entry name" value="HTH_LA"/>
    <property type="match status" value="1"/>
</dbReference>
<dbReference type="GO" id="GO:1990904">
    <property type="term" value="C:ribonucleoprotein complex"/>
    <property type="evidence" value="ECO:0007669"/>
    <property type="project" value="InterPro"/>
</dbReference>
<dbReference type="InterPro" id="IPR012677">
    <property type="entry name" value="Nucleotide-bd_a/b_plait_sf"/>
</dbReference>
<keyword evidence="3 5" id="KW-0694">RNA-binding</keyword>
<evidence type="ECO:0000256" key="2">
    <source>
        <dbReference type="ARBA" id="ARBA00004123"/>
    </source>
</evidence>
<comment type="subcellular location">
    <subcellularLocation>
        <location evidence="2">Nucleus</location>
    </subcellularLocation>
</comment>
<dbReference type="Proteomes" id="UP000324705">
    <property type="component" value="Chromosome 5B"/>
</dbReference>
<feature type="domain" description="HTH La-type RNA-binding" evidence="8">
    <location>
        <begin position="134"/>
        <end position="225"/>
    </location>
</feature>
<dbReference type="GO" id="GO:0005634">
    <property type="term" value="C:nucleus"/>
    <property type="evidence" value="ECO:0007669"/>
    <property type="project" value="UniProtKB-SubCell"/>
</dbReference>
<keyword evidence="10" id="KW-1185">Reference proteome</keyword>
<dbReference type="InterPro" id="IPR035979">
    <property type="entry name" value="RBD_domain_sf"/>
</dbReference>
<evidence type="ECO:0000256" key="1">
    <source>
        <dbReference type="ARBA" id="ARBA00002339"/>
    </source>
</evidence>
<dbReference type="SUPFAM" id="SSF46785">
    <property type="entry name" value="Winged helix' DNA-binding domain"/>
    <property type="match status" value="1"/>
</dbReference>
<dbReference type="PANTHER" id="PTHR22792">
    <property type="entry name" value="LUPUS LA PROTEIN-RELATED"/>
    <property type="match status" value="1"/>
</dbReference>
<dbReference type="Pfam" id="PF05383">
    <property type="entry name" value="La"/>
    <property type="match status" value="1"/>
</dbReference>
<dbReference type="AlphaFoldDB" id="A0A9R0X3D6"/>
<dbReference type="SUPFAM" id="SSF54928">
    <property type="entry name" value="RNA-binding domain, RBD"/>
    <property type="match status" value="1"/>
</dbReference>
<feature type="domain" description="RRM" evidence="7">
    <location>
        <begin position="232"/>
        <end position="331"/>
    </location>
</feature>
<keyword evidence="4" id="KW-0539">Nucleus</keyword>
<evidence type="ECO:0000256" key="4">
    <source>
        <dbReference type="ARBA" id="ARBA00023242"/>
    </source>
</evidence>
<dbReference type="InterPro" id="IPR002344">
    <property type="entry name" value="Lupus_La"/>
</dbReference>
<proteinExistence type="predicted"/>
<dbReference type="InterPro" id="IPR045180">
    <property type="entry name" value="La_dom_prot"/>
</dbReference>
<gene>
    <name evidence="9" type="ORF">TRITD_5Bv1G067440</name>
</gene>
<dbReference type="GO" id="GO:0003729">
    <property type="term" value="F:mRNA binding"/>
    <property type="evidence" value="ECO:0007669"/>
    <property type="project" value="TreeGrafter"/>
</dbReference>